<name>A0A9D4YJM3_PEA</name>
<evidence type="ECO:0000256" key="3">
    <source>
        <dbReference type="ARBA" id="ARBA00022833"/>
    </source>
</evidence>
<gene>
    <name evidence="12" type="ORF">KIW84_025459</name>
</gene>
<comment type="caution">
    <text evidence="12">The sequence shown here is derived from an EMBL/GenBank/DDBJ whole genome shotgun (WGS) entry which is preliminary data.</text>
</comment>
<dbReference type="Pfam" id="PF23182">
    <property type="entry name" value="PABC_AtC3H46"/>
    <property type="match status" value="1"/>
</dbReference>
<evidence type="ECO:0000256" key="7">
    <source>
        <dbReference type="PROSITE-ProRule" id="PRU00723"/>
    </source>
</evidence>
<feature type="zinc finger region" description="C3H1-type" evidence="7">
    <location>
        <begin position="236"/>
        <end position="263"/>
    </location>
</feature>
<dbReference type="InterPro" id="IPR056276">
    <property type="entry name" value="AtC3H46-like_PABC-like"/>
</dbReference>
<keyword evidence="9" id="KW-0812">Transmembrane</keyword>
<dbReference type="Proteomes" id="UP001058974">
    <property type="component" value="Chromosome 2"/>
</dbReference>
<evidence type="ECO:0000256" key="2">
    <source>
        <dbReference type="ARBA" id="ARBA00022771"/>
    </source>
</evidence>
<dbReference type="InterPro" id="IPR036855">
    <property type="entry name" value="Znf_CCCH_sf"/>
</dbReference>
<dbReference type="InterPro" id="IPR035979">
    <property type="entry name" value="RBD_domain_sf"/>
</dbReference>
<keyword evidence="2 7" id="KW-0863">Zinc-finger</keyword>
<keyword evidence="5" id="KW-0238">DNA-binding</keyword>
<dbReference type="SUPFAM" id="SSF54928">
    <property type="entry name" value="RNA-binding domain, RBD"/>
    <property type="match status" value="1"/>
</dbReference>
<dbReference type="InterPro" id="IPR000504">
    <property type="entry name" value="RRM_dom"/>
</dbReference>
<keyword evidence="9" id="KW-0472">Membrane</keyword>
<feature type="domain" description="C3H1-type" evidence="11">
    <location>
        <begin position="236"/>
        <end position="263"/>
    </location>
</feature>
<dbReference type="AlphaFoldDB" id="A0A9D4YJM3"/>
<dbReference type="InterPro" id="IPR000571">
    <property type="entry name" value="Znf_CCCH"/>
</dbReference>
<evidence type="ECO:0000256" key="9">
    <source>
        <dbReference type="SAM" id="Phobius"/>
    </source>
</evidence>
<protein>
    <recommendedName>
        <fullName evidence="14">Zinc finger CCCH domain-containing protein 55</fullName>
    </recommendedName>
</protein>
<evidence type="ECO:0000259" key="11">
    <source>
        <dbReference type="PROSITE" id="PS50103"/>
    </source>
</evidence>
<feature type="compositionally biased region" description="Basic and acidic residues" evidence="8">
    <location>
        <begin position="475"/>
        <end position="493"/>
    </location>
</feature>
<dbReference type="Gramene" id="Psat02G0545900-T1">
    <property type="protein sequence ID" value="KAI5440112.1"/>
    <property type="gene ID" value="KIW84_025459"/>
</dbReference>
<evidence type="ECO:0000313" key="12">
    <source>
        <dbReference type="EMBL" id="KAI5440112.1"/>
    </source>
</evidence>
<dbReference type="PANTHER" id="PTHR24009:SF41">
    <property type="entry name" value="ZINC FINGER CCCH DOMAIN-CONTAINING PROTEIN 55"/>
    <property type="match status" value="1"/>
</dbReference>
<organism evidence="12 13">
    <name type="scientific">Pisum sativum</name>
    <name type="common">Garden pea</name>
    <name type="synonym">Lathyrus oleraceus</name>
    <dbReference type="NCBI Taxonomy" id="3888"/>
    <lineage>
        <taxon>Eukaryota</taxon>
        <taxon>Viridiplantae</taxon>
        <taxon>Streptophyta</taxon>
        <taxon>Embryophyta</taxon>
        <taxon>Tracheophyta</taxon>
        <taxon>Spermatophyta</taxon>
        <taxon>Magnoliopsida</taxon>
        <taxon>eudicotyledons</taxon>
        <taxon>Gunneridae</taxon>
        <taxon>Pentapetalae</taxon>
        <taxon>rosids</taxon>
        <taxon>fabids</taxon>
        <taxon>Fabales</taxon>
        <taxon>Fabaceae</taxon>
        <taxon>Papilionoideae</taxon>
        <taxon>50 kb inversion clade</taxon>
        <taxon>NPAAA clade</taxon>
        <taxon>Hologalegina</taxon>
        <taxon>IRL clade</taxon>
        <taxon>Fabeae</taxon>
        <taxon>Lathyrus</taxon>
    </lineage>
</organism>
<evidence type="ECO:0008006" key="14">
    <source>
        <dbReference type="Google" id="ProtNLM"/>
    </source>
</evidence>
<sequence length="702" mass="77150">MGSCEATNVVLAKVKNFDPENASKIMGYLLMNLEEYELVRLACCPDHVIHNLAIRVKSHLGMAVSNPSSPSPLNPIGRITSTSTNPFSKSSPRAVANGFDFTRNPASPSSNVWPQPSFQKNPMSPKFNPLLSYENIQTGVGVGVGGSGGGGGGGSSFSPRVNNGGDCEFVDEQQLNEYFPFLNESSNGDDVVDPRLEMSLGPQNWMSGNNVDAQNIHRRSFSASDAGFGVEESGVGFGFKPCLYFARGFCKNGSNCKFVHADSIDLNSGAVVGSPSKFEGLEQHEEFMRFKAAQHQRLLAASQLAAGGTSPSSYDKYIDFLMQQHNDNQRFIFLLCFTFCCCECFGLILLCMALLLHFRAAAAAAFMMGEEYFNISGRGRPDRNEFLAMVAGDKPNSASRQIYLTFPAESTFKDEDVSEYFSKYGPVQDVRIPYQQKRMFGFVTFVFPETVRNILSKGNPHFICDSRVLVKPYKEKGKVPDKRQHPQQLERGDFSPCLSPSGFEPKEPFDFHPGARMMFNPHDILLRRKIEEQAELQQVLELQERRLKSLQLPDFKNIPIHHQRSVSVGAPFIFPHQLHSHFNHAGLSPDNIQGDITGYGVGFTPTGSFGAASEQHPQQLQKEADPSRIDAAAAESGNIINTANSEALDLGTRNVEQTLPESFFASPTKAAGDHLSDFSPLEDVNEKLDSTTTAPGNNNASL</sequence>
<keyword evidence="9" id="KW-1133">Transmembrane helix</keyword>
<evidence type="ECO:0000256" key="6">
    <source>
        <dbReference type="PROSITE-ProRule" id="PRU00176"/>
    </source>
</evidence>
<dbReference type="SUPFAM" id="SSF90229">
    <property type="entry name" value="CCCH zinc finger"/>
    <property type="match status" value="1"/>
</dbReference>
<proteinExistence type="predicted"/>
<dbReference type="PROSITE" id="PS50102">
    <property type="entry name" value="RRM"/>
    <property type="match status" value="1"/>
</dbReference>
<evidence type="ECO:0000313" key="13">
    <source>
        <dbReference type="Proteomes" id="UP001058974"/>
    </source>
</evidence>
<dbReference type="GO" id="GO:0003677">
    <property type="term" value="F:DNA binding"/>
    <property type="evidence" value="ECO:0007669"/>
    <property type="project" value="UniProtKB-KW"/>
</dbReference>
<dbReference type="PROSITE" id="PS50103">
    <property type="entry name" value="ZF_C3H1"/>
    <property type="match status" value="1"/>
</dbReference>
<dbReference type="CDD" id="cd12458">
    <property type="entry name" value="RRM_AtC3H46_like"/>
    <property type="match status" value="1"/>
</dbReference>
<feature type="region of interest" description="Disordered" evidence="8">
    <location>
        <begin position="475"/>
        <end position="496"/>
    </location>
</feature>
<dbReference type="Gene3D" id="4.10.1000.10">
    <property type="entry name" value="Zinc finger, CCCH-type"/>
    <property type="match status" value="1"/>
</dbReference>
<keyword evidence="13" id="KW-1185">Reference proteome</keyword>
<evidence type="ECO:0000256" key="5">
    <source>
        <dbReference type="ARBA" id="ARBA00023125"/>
    </source>
</evidence>
<feature type="transmembrane region" description="Helical" evidence="9">
    <location>
        <begin position="331"/>
        <end position="358"/>
    </location>
</feature>
<keyword evidence="1 7" id="KW-0479">Metal-binding</keyword>
<evidence type="ECO:0000256" key="4">
    <source>
        <dbReference type="ARBA" id="ARBA00022884"/>
    </source>
</evidence>
<evidence type="ECO:0000256" key="1">
    <source>
        <dbReference type="ARBA" id="ARBA00022723"/>
    </source>
</evidence>
<dbReference type="InterPro" id="IPR034365">
    <property type="entry name" value="AtC3H46-like_RRM"/>
</dbReference>
<evidence type="ECO:0000256" key="8">
    <source>
        <dbReference type="SAM" id="MobiDB-lite"/>
    </source>
</evidence>
<feature type="compositionally biased region" description="Polar residues" evidence="8">
    <location>
        <begin position="690"/>
        <end position="702"/>
    </location>
</feature>
<dbReference type="GO" id="GO:0003723">
    <property type="term" value="F:RNA binding"/>
    <property type="evidence" value="ECO:0007669"/>
    <property type="project" value="UniProtKB-UniRule"/>
</dbReference>
<dbReference type="EMBL" id="JAMSHJ010000002">
    <property type="protein sequence ID" value="KAI5440112.1"/>
    <property type="molecule type" value="Genomic_DNA"/>
</dbReference>
<dbReference type="GO" id="GO:0008270">
    <property type="term" value="F:zinc ion binding"/>
    <property type="evidence" value="ECO:0007669"/>
    <property type="project" value="UniProtKB-KW"/>
</dbReference>
<feature type="region of interest" description="Disordered" evidence="8">
    <location>
        <begin position="667"/>
        <end position="702"/>
    </location>
</feature>
<reference evidence="12 13" key="1">
    <citation type="journal article" date="2022" name="Nat. Genet.">
        <title>Improved pea reference genome and pan-genome highlight genomic features and evolutionary characteristics.</title>
        <authorList>
            <person name="Yang T."/>
            <person name="Liu R."/>
            <person name="Luo Y."/>
            <person name="Hu S."/>
            <person name="Wang D."/>
            <person name="Wang C."/>
            <person name="Pandey M.K."/>
            <person name="Ge S."/>
            <person name="Xu Q."/>
            <person name="Li N."/>
            <person name="Li G."/>
            <person name="Huang Y."/>
            <person name="Saxena R.K."/>
            <person name="Ji Y."/>
            <person name="Li M."/>
            <person name="Yan X."/>
            <person name="He Y."/>
            <person name="Liu Y."/>
            <person name="Wang X."/>
            <person name="Xiang C."/>
            <person name="Varshney R.K."/>
            <person name="Ding H."/>
            <person name="Gao S."/>
            <person name="Zong X."/>
        </authorList>
    </citation>
    <scope>NUCLEOTIDE SEQUENCE [LARGE SCALE GENOMIC DNA]</scope>
    <source>
        <strain evidence="12 13">cv. Zhongwan 6</strain>
    </source>
</reference>
<dbReference type="SMART" id="SM00360">
    <property type="entry name" value="RRM"/>
    <property type="match status" value="1"/>
</dbReference>
<dbReference type="FunFam" id="3.30.70.330:FF:000678">
    <property type="entry name" value="zinc finger CCCH domain-containing protein 53-like isoform X2"/>
    <property type="match status" value="1"/>
</dbReference>
<accession>A0A9D4YJM3</accession>
<dbReference type="SMART" id="SM00356">
    <property type="entry name" value="ZnF_C3H1"/>
    <property type="match status" value="1"/>
</dbReference>
<dbReference type="Gene3D" id="3.30.70.330">
    <property type="match status" value="1"/>
</dbReference>
<feature type="region of interest" description="Disordered" evidence="8">
    <location>
        <begin position="607"/>
        <end position="628"/>
    </location>
</feature>
<keyword evidence="3 7" id="KW-0862">Zinc</keyword>
<dbReference type="InterPro" id="IPR012677">
    <property type="entry name" value="Nucleotide-bd_a/b_plait_sf"/>
</dbReference>
<evidence type="ECO:0000259" key="10">
    <source>
        <dbReference type="PROSITE" id="PS50102"/>
    </source>
</evidence>
<dbReference type="Pfam" id="PF00076">
    <property type="entry name" value="RRM_1"/>
    <property type="match status" value="1"/>
</dbReference>
<dbReference type="PANTHER" id="PTHR24009">
    <property type="entry name" value="RNA-BINDING (RRM/RBD/RNP MOTIFS)"/>
    <property type="match status" value="1"/>
</dbReference>
<feature type="domain" description="RRM" evidence="10">
    <location>
        <begin position="400"/>
        <end position="476"/>
    </location>
</feature>
<dbReference type="Pfam" id="PF00642">
    <property type="entry name" value="zf-CCCH"/>
    <property type="match status" value="1"/>
</dbReference>
<keyword evidence="4 6" id="KW-0694">RNA-binding</keyword>